<protein>
    <submittedName>
        <fullName evidence="7">Sterol desaturase</fullName>
    </submittedName>
</protein>
<feature type="transmembrane region" description="Helical" evidence="5">
    <location>
        <begin position="87"/>
        <end position="106"/>
    </location>
</feature>
<dbReference type="AlphaFoldDB" id="A0A2W5NM84"/>
<evidence type="ECO:0000256" key="3">
    <source>
        <dbReference type="ARBA" id="ARBA00022989"/>
    </source>
</evidence>
<keyword evidence="3 5" id="KW-1133">Transmembrane helix</keyword>
<evidence type="ECO:0000256" key="5">
    <source>
        <dbReference type="SAM" id="Phobius"/>
    </source>
</evidence>
<comment type="caution">
    <text evidence="7">The sequence shown here is derived from an EMBL/GenBank/DDBJ whole genome shotgun (WGS) entry which is preliminary data.</text>
</comment>
<dbReference type="PANTHER" id="PTHR11863">
    <property type="entry name" value="STEROL DESATURASE"/>
    <property type="match status" value="1"/>
</dbReference>
<dbReference type="GO" id="GO:0016020">
    <property type="term" value="C:membrane"/>
    <property type="evidence" value="ECO:0007669"/>
    <property type="project" value="UniProtKB-SubCell"/>
</dbReference>
<dbReference type="InterPro" id="IPR006694">
    <property type="entry name" value="Fatty_acid_hydroxylase"/>
</dbReference>
<evidence type="ECO:0000313" key="8">
    <source>
        <dbReference type="Proteomes" id="UP000249082"/>
    </source>
</evidence>
<evidence type="ECO:0000256" key="1">
    <source>
        <dbReference type="ARBA" id="ARBA00004370"/>
    </source>
</evidence>
<evidence type="ECO:0000259" key="6">
    <source>
        <dbReference type="Pfam" id="PF04116"/>
    </source>
</evidence>
<evidence type="ECO:0000256" key="4">
    <source>
        <dbReference type="ARBA" id="ARBA00023136"/>
    </source>
</evidence>
<evidence type="ECO:0000313" key="7">
    <source>
        <dbReference type="EMBL" id="PZQ53329.1"/>
    </source>
</evidence>
<keyword evidence="4 5" id="KW-0472">Membrane</keyword>
<sequence length="318" mass="35874">MEQLPISCTVLSGARTQPVSNMSQRLWDLIPAAYLVAIAAFWGLSPKWLVEAPWTLIAVSSLITLSVLGLEWLNERHAGWRMNRREFLTDLFYVVLGATAISWASMKLAEDPLKAAKASLGISTEWAMHLPFLLQVAMVILVIEFGQYWMHRLMHNSTPFWLTHAPHHHITQLNAAKGYVGNPIELFLISLSLLALFDLPPAAVFCGLNILSAVSTFAHANLRADPPKFYSLIFTTIRHHSLHHSTDYESTRCNYANSLILLDRLFGTYREGEASVVGQDDLRRLSIREQFLFPFQPAIARVRERKRAGRDASIQAIN</sequence>
<gene>
    <name evidence="7" type="ORF">DI555_16945</name>
</gene>
<feature type="transmembrane region" description="Helical" evidence="5">
    <location>
        <begin position="26"/>
        <end position="44"/>
    </location>
</feature>
<dbReference type="GO" id="GO:0005506">
    <property type="term" value="F:iron ion binding"/>
    <property type="evidence" value="ECO:0007669"/>
    <property type="project" value="InterPro"/>
</dbReference>
<feature type="transmembrane region" description="Helical" evidence="5">
    <location>
        <begin position="56"/>
        <end position="75"/>
    </location>
</feature>
<dbReference type="EMBL" id="QFPX01000016">
    <property type="protein sequence ID" value="PZQ53329.1"/>
    <property type="molecule type" value="Genomic_DNA"/>
</dbReference>
<dbReference type="InterPro" id="IPR050307">
    <property type="entry name" value="Sterol_Desaturase_Related"/>
</dbReference>
<accession>A0A2W5NM84</accession>
<dbReference type="GO" id="GO:0016491">
    <property type="term" value="F:oxidoreductase activity"/>
    <property type="evidence" value="ECO:0007669"/>
    <property type="project" value="InterPro"/>
</dbReference>
<reference evidence="7 8" key="1">
    <citation type="submission" date="2017-08" db="EMBL/GenBank/DDBJ databases">
        <title>Infants hospitalized years apart are colonized by the same room-sourced microbial strains.</title>
        <authorList>
            <person name="Brooks B."/>
            <person name="Olm M.R."/>
            <person name="Firek B.A."/>
            <person name="Baker R."/>
            <person name="Thomas B.C."/>
            <person name="Morowitz M.J."/>
            <person name="Banfield J.F."/>
        </authorList>
    </citation>
    <scope>NUCLEOTIDE SEQUENCE [LARGE SCALE GENOMIC DNA]</scope>
    <source>
        <strain evidence="7">S2_005_002_R2_33</strain>
    </source>
</reference>
<feature type="domain" description="Fatty acid hydroxylase" evidence="6">
    <location>
        <begin position="137"/>
        <end position="268"/>
    </location>
</feature>
<evidence type="ECO:0000256" key="2">
    <source>
        <dbReference type="ARBA" id="ARBA00022692"/>
    </source>
</evidence>
<keyword evidence="2 5" id="KW-0812">Transmembrane</keyword>
<name>A0A2W5NM84_9SPHN</name>
<proteinExistence type="predicted"/>
<dbReference type="GO" id="GO:0008610">
    <property type="term" value="P:lipid biosynthetic process"/>
    <property type="evidence" value="ECO:0007669"/>
    <property type="project" value="InterPro"/>
</dbReference>
<feature type="transmembrane region" description="Helical" evidence="5">
    <location>
        <begin position="126"/>
        <end position="146"/>
    </location>
</feature>
<organism evidence="7 8">
    <name type="scientific">Novosphingobium pentaromativorans</name>
    <dbReference type="NCBI Taxonomy" id="205844"/>
    <lineage>
        <taxon>Bacteria</taxon>
        <taxon>Pseudomonadati</taxon>
        <taxon>Pseudomonadota</taxon>
        <taxon>Alphaproteobacteria</taxon>
        <taxon>Sphingomonadales</taxon>
        <taxon>Sphingomonadaceae</taxon>
        <taxon>Novosphingobium</taxon>
    </lineage>
</organism>
<dbReference type="Proteomes" id="UP000249082">
    <property type="component" value="Unassembled WGS sequence"/>
</dbReference>
<comment type="subcellular location">
    <subcellularLocation>
        <location evidence="1">Membrane</location>
    </subcellularLocation>
</comment>
<dbReference type="Pfam" id="PF04116">
    <property type="entry name" value="FA_hydroxylase"/>
    <property type="match status" value="1"/>
</dbReference>